<dbReference type="InterPro" id="IPR018899">
    <property type="entry name" value="Conjug_transposon_Tra0"/>
</dbReference>
<organism evidence="1 2">
    <name type="scientific">Rudanella paleaurantiibacter</name>
    <dbReference type="NCBI Taxonomy" id="2614655"/>
    <lineage>
        <taxon>Bacteria</taxon>
        <taxon>Pseudomonadati</taxon>
        <taxon>Bacteroidota</taxon>
        <taxon>Cytophagia</taxon>
        <taxon>Cytophagales</taxon>
        <taxon>Cytophagaceae</taxon>
        <taxon>Rudanella</taxon>
    </lineage>
</organism>
<accession>A0A7J5TSG3</accession>
<dbReference type="Proteomes" id="UP000488299">
    <property type="component" value="Unassembled WGS sequence"/>
</dbReference>
<proteinExistence type="predicted"/>
<keyword evidence="2" id="KW-1185">Reference proteome</keyword>
<gene>
    <name evidence="1" type="ORF">F5984_24195</name>
</gene>
<dbReference type="AlphaFoldDB" id="A0A7J5TSG3"/>
<reference evidence="1 2" key="1">
    <citation type="submission" date="2019-10" db="EMBL/GenBank/DDBJ databases">
        <title>Rudanella paleaurantiibacter sp. nov., isolated from sludge.</title>
        <authorList>
            <person name="Xu S.Q."/>
        </authorList>
    </citation>
    <scope>NUCLEOTIDE SEQUENCE [LARGE SCALE GENOMIC DNA]</scope>
    <source>
        <strain evidence="1 2">HX-22-17</strain>
    </source>
</reference>
<comment type="caution">
    <text evidence="1">The sequence shown here is derived from an EMBL/GenBank/DDBJ whole genome shotgun (WGS) entry which is preliminary data.</text>
</comment>
<name>A0A7J5TSG3_9BACT</name>
<evidence type="ECO:0000313" key="1">
    <source>
        <dbReference type="EMBL" id="KAB7726425.1"/>
    </source>
</evidence>
<protein>
    <recommendedName>
        <fullName evidence="3">Outer membrane beta-barrel protein</fullName>
    </recommendedName>
</protein>
<dbReference type="RefSeq" id="WP_019990990.1">
    <property type="nucleotide sequence ID" value="NZ_WELI01000015.1"/>
</dbReference>
<sequence length="189" mass="21005">MTKPIFLLLFTCVLSAETHAQTHLKGQRFVEIQGGVVDGFSAHHQLGIQGLISTGCYNRQYNAWKATASYMQKPIIGTDMTSAGQLRQVSIGWGYEFNLWRNAYRTRFVRGSFQPIATYETVPASSSPMMSDSICATMPSGGRFIVGAEAGVETEFAPVILSIRQRWLPKSGMQSFYTLVSVGWRLHGR</sequence>
<evidence type="ECO:0000313" key="2">
    <source>
        <dbReference type="Proteomes" id="UP000488299"/>
    </source>
</evidence>
<dbReference type="Pfam" id="PF10626">
    <property type="entry name" value="TraO"/>
    <property type="match status" value="1"/>
</dbReference>
<dbReference type="EMBL" id="WELI01000015">
    <property type="protein sequence ID" value="KAB7726425.1"/>
    <property type="molecule type" value="Genomic_DNA"/>
</dbReference>
<evidence type="ECO:0008006" key="3">
    <source>
        <dbReference type="Google" id="ProtNLM"/>
    </source>
</evidence>